<reference evidence="1 2" key="1">
    <citation type="journal article" date="2024" name="Int. J. Syst. Evol. Microbiol.">
        <title>Clostridium omnivorum sp. nov., isolated from anoxic soil under the treatment of reductive soil disinfestation.</title>
        <authorList>
            <person name="Ueki A."/>
            <person name="Tonouchi A."/>
            <person name="Kaku N."/>
            <person name="Honma S."/>
            <person name="Ueki K."/>
        </authorList>
    </citation>
    <scope>NUCLEOTIDE SEQUENCE [LARGE SCALE GENOMIC DNA]</scope>
    <source>
        <strain evidence="1 2">E14</strain>
    </source>
</reference>
<dbReference type="EMBL" id="BRXR01000001">
    <property type="protein sequence ID" value="GLC30863.1"/>
    <property type="molecule type" value="Genomic_DNA"/>
</dbReference>
<keyword evidence="2" id="KW-1185">Reference proteome</keyword>
<proteinExistence type="predicted"/>
<name>A0ABQ5N6L6_9CLOT</name>
<protein>
    <recommendedName>
        <fullName evidence="3">PIN domain-containing protein</fullName>
    </recommendedName>
</protein>
<evidence type="ECO:0008006" key="3">
    <source>
        <dbReference type="Google" id="ProtNLM"/>
    </source>
</evidence>
<sequence length="103" mass="11592">MFIMLDLSSGRKRLFEEIDSILLQSKLSGKSSIKTCDIAIVAAVVFFSAEPANAATLELYRKTFAEGFIEFGEALVLPFAEGFINRDSLKRGIKYLKWKSTYK</sequence>
<dbReference type="RefSeq" id="WP_264850141.1">
    <property type="nucleotide sequence ID" value="NZ_BRXR01000001.1"/>
</dbReference>
<accession>A0ABQ5N6L6</accession>
<evidence type="ECO:0000313" key="1">
    <source>
        <dbReference type="EMBL" id="GLC30863.1"/>
    </source>
</evidence>
<evidence type="ECO:0000313" key="2">
    <source>
        <dbReference type="Proteomes" id="UP001208567"/>
    </source>
</evidence>
<organism evidence="1 2">
    <name type="scientific">Clostridium omnivorum</name>
    <dbReference type="NCBI Taxonomy" id="1604902"/>
    <lineage>
        <taxon>Bacteria</taxon>
        <taxon>Bacillati</taxon>
        <taxon>Bacillota</taxon>
        <taxon>Clostridia</taxon>
        <taxon>Eubacteriales</taxon>
        <taxon>Clostridiaceae</taxon>
        <taxon>Clostridium</taxon>
    </lineage>
</organism>
<dbReference type="Proteomes" id="UP001208567">
    <property type="component" value="Unassembled WGS sequence"/>
</dbReference>
<comment type="caution">
    <text evidence="1">The sequence shown here is derived from an EMBL/GenBank/DDBJ whole genome shotgun (WGS) entry which is preliminary data.</text>
</comment>
<gene>
    <name evidence="1" type="ORF">bsdE14_22730</name>
</gene>